<name>A0A401TY74_CHIPU</name>
<reference evidence="2 3" key="1">
    <citation type="journal article" date="2018" name="Nat. Ecol. Evol.">
        <title>Shark genomes provide insights into elasmobranch evolution and the origin of vertebrates.</title>
        <authorList>
            <person name="Hara Y"/>
            <person name="Yamaguchi K"/>
            <person name="Onimaru K"/>
            <person name="Kadota M"/>
            <person name="Koyanagi M"/>
            <person name="Keeley SD"/>
            <person name="Tatsumi K"/>
            <person name="Tanaka K"/>
            <person name="Motone F"/>
            <person name="Kageyama Y"/>
            <person name="Nozu R"/>
            <person name="Adachi N"/>
            <person name="Nishimura O"/>
            <person name="Nakagawa R"/>
            <person name="Tanegashima C"/>
            <person name="Kiyatake I"/>
            <person name="Matsumoto R"/>
            <person name="Murakumo K"/>
            <person name="Nishida K"/>
            <person name="Terakita A"/>
            <person name="Kuratani S"/>
            <person name="Sato K"/>
            <person name="Hyodo S Kuraku.S."/>
        </authorList>
    </citation>
    <scope>NUCLEOTIDE SEQUENCE [LARGE SCALE GENOMIC DNA]</scope>
</reference>
<keyword evidence="3" id="KW-1185">Reference proteome</keyword>
<accession>A0A401TY74</accession>
<sequence length="51" mass="5859">ENLIREFNLNELYQRGKKASKGKEDPIPEEGGEAEEERALENGNVESKKER</sequence>
<organism evidence="2 3">
    <name type="scientific">Chiloscyllium punctatum</name>
    <name type="common">Brownbanded bambooshark</name>
    <name type="synonym">Hemiscyllium punctatum</name>
    <dbReference type="NCBI Taxonomy" id="137246"/>
    <lineage>
        <taxon>Eukaryota</taxon>
        <taxon>Metazoa</taxon>
        <taxon>Chordata</taxon>
        <taxon>Craniata</taxon>
        <taxon>Vertebrata</taxon>
        <taxon>Chondrichthyes</taxon>
        <taxon>Elasmobranchii</taxon>
        <taxon>Galeomorphii</taxon>
        <taxon>Galeoidea</taxon>
        <taxon>Orectolobiformes</taxon>
        <taxon>Hemiscylliidae</taxon>
        <taxon>Chiloscyllium</taxon>
    </lineage>
</organism>
<evidence type="ECO:0000256" key="1">
    <source>
        <dbReference type="SAM" id="MobiDB-lite"/>
    </source>
</evidence>
<comment type="caution">
    <text evidence="2">The sequence shown here is derived from an EMBL/GenBank/DDBJ whole genome shotgun (WGS) entry which is preliminary data.</text>
</comment>
<feature type="compositionally biased region" description="Acidic residues" evidence="1">
    <location>
        <begin position="27"/>
        <end position="38"/>
    </location>
</feature>
<gene>
    <name evidence="2" type="ORF">chiPu_0031744</name>
</gene>
<evidence type="ECO:0000313" key="2">
    <source>
        <dbReference type="EMBL" id="GCC47575.1"/>
    </source>
</evidence>
<dbReference type="AlphaFoldDB" id="A0A401TY74"/>
<dbReference type="Proteomes" id="UP000287033">
    <property type="component" value="Unassembled WGS sequence"/>
</dbReference>
<feature type="non-terminal residue" evidence="2">
    <location>
        <position position="1"/>
    </location>
</feature>
<proteinExistence type="predicted"/>
<dbReference type="EMBL" id="BEZZ01217392">
    <property type="protein sequence ID" value="GCC47575.1"/>
    <property type="molecule type" value="Genomic_DNA"/>
</dbReference>
<feature type="region of interest" description="Disordered" evidence="1">
    <location>
        <begin position="1"/>
        <end position="51"/>
    </location>
</feature>
<protein>
    <submittedName>
        <fullName evidence="2">Uncharacterized protein</fullName>
    </submittedName>
</protein>
<evidence type="ECO:0000313" key="3">
    <source>
        <dbReference type="Proteomes" id="UP000287033"/>
    </source>
</evidence>